<comment type="caution">
    <text evidence="2">The sequence shown here is derived from an EMBL/GenBank/DDBJ whole genome shotgun (WGS) entry which is preliminary data.</text>
</comment>
<feature type="domain" description="Transposase IS4-like" evidence="1">
    <location>
        <begin position="4"/>
        <end position="33"/>
    </location>
</feature>
<dbReference type="InterPro" id="IPR002559">
    <property type="entry name" value="Transposase_11"/>
</dbReference>
<evidence type="ECO:0000259" key="1">
    <source>
        <dbReference type="Pfam" id="PF01609"/>
    </source>
</evidence>
<sequence>MHQTKKGNQWHFGMKAHIGVDAESGLVHTVIGTAVRHGFSAAC</sequence>
<gene>
    <name evidence="2" type="ORF">ISF6_4085</name>
</gene>
<evidence type="ECO:0000313" key="2">
    <source>
        <dbReference type="EMBL" id="GAP37891.1"/>
    </source>
</evidence>
<dbReference type="Pfam" id="PF01609">
    <property type="entry name" value="DDE_Tnp_1"/>
    <property type="match status" value="1"/>
</dbReference>
<organism evidence="2 3">
    <name type="scientific">Piscinibacter sakaiensis</name>
    <name type="common">Ideonella sakaiensis</name>
    <dbReference type="NCBI Taxonomy" id="1547922"/>
    <lineage>
        <taxon>Bacteria</taxon>
        <taxon>Pseudomonadati</taxon>
        <taxon>Pseudomonadota</taxon>
        <taxon>Betaproteobacteria</taxon>
        <taxon>Burkholderiales</taxon>
        <taxon>Sphaerotilaceae</taxon>
        <taxon>Piscinibacter</taxon>
    </lineage>
</organism>
<dbReference type="GO" id="GO:0003677">
    <property type="term" value="F:DNA binding"/>
    <property type="evidence" value="ECO:0007669"/>
    <property type="project" value="InterPro"/>
</dbReference>
<reference evidence="3" key="1">
    <citation type="submission" date="2015-07" db="EMBL/GenBank/DDBJ databases">
        <title>Discovery of a poly(ethylene terephthalate assimilation.</title>
        <authorList>
            <person name="Yoshida S."/>
            <person name="Hiraga K."/>
            <person name="Takehana T."/>
            <person name="Taniguchi I."/>
            <person name="Yamaji H."/>
            <person name="Maeda Y."/>
            <person name="Toyohara K."/>
            <person name="Miyamoto K."/>
            <person name="Kimura Y."/>
            <person name="Oda K."/>
        </authorList>
    </citation>
    <scope>NUCLEOTIDE SEQUENCE [LARGE SCALE GENOMIC DNA]</scope>
    <source>
        <strain evidence="3">NBRC 110686 / TISTR 2288 / 201-F6</strain>
    </source>
</reference>
<dbReference type="GO" id="GO:0004803">
    <property type="term" value="F:transposase activity"/>
    <property type="evidence" value="ECO:0007669"/>
    <property type="project" value="InterPro"/>
</dbReference>
<dbReference type="AlphaFoldDB" id="A0A0K8P5L9"/>
<keyword evidence="3" id="KW-1185">Reference proteome</keyword>
<proteinExistence type="predicted"/>
<dbReference type="Proteomes" id="UP000037660">
    <property type="component" value="Unassembled WGS sequence"/>
</dbReference>
<dbReference type="EMBL" id="BBYR01000061">
    <property type="protein sequence ID" value="GAP37891.1"/>
    <property type="molecule type" value="Genomic_DNA"/>
</dbReference>
<accession>A0A0K8P5L9</accession>
<reference evidence="2 3" key="2">
    <citation type="journal article" date="2016" name="Science">
        <title>A bacterium that degrades and assimilates poly(ethylene terephthalate).</title>
        <authorList>
            <person name="Yoshida S."/>
            <person name="Hiraga K."/>
            <person name="Takehana T."/>
            <person name="Taniguchi I."/>
            <person name="Yamaji H."/>
            <person name="Maeda Y."/>
            <person name="Toyohara K."/>
            <person name="Miyamoto K."/>
            <person name="Kimura Y."/>
            <person name="Oda K."/>
        </authorList>
    </citation>
    <scope>NUCLEOTIDE SEQUENCE [LARGE SCALE GENOMIC DNA]</scope>
    <source>
        <strain evidence="3">NBRC 110686 / TISTR 2288 / 201-F6</strain>
    </source>
</reference>
<dbReference type="GO" id="GO:0006313">
    <property type="term" value="P:DNA transposition"/>
    <property type="evidence" value="ECO:0007669"/>
    <property type="project" value="InterPro"/>
</dbReference>
<evidence type="ECO:0000313" key="3">
    <source>
        <dbReference type="Proteomes" id="UP000037660"/>
    </source>
</evidence>
<protein>
    <submittedName>
        <fullName evidence="2">Mobile element protein</fullName>
    </submittedName>
</protein>
<name>A0A0K8P5L9_PISS1</name>